<sequence length="151" mass="16291">MNVGLIGSETPIDDLIAEYFGEGPNSLLYEVAEDEGTALLACMLMEMRGQRGEEADAEAAYYSETDVSVSTTDEKSIAWDYSASSVLIYGFDAPITVAFKPRKRADRDIPLTSAEAPFSVAPPGGLGASELYYRKTSESASNTSFNMVAFE</sequence>
<keyword evidence="2" id="KW-1185">Reference proteome</keyword>
<dbReference type="eggNOG" id="arCOG12004">
    <property type="taxonomic scope" value="Archaea"/>
</dbReference>
<dbReference type="OrthoDB" id="185327at2157"/>
<organism evidence="1 2">
    <name type="scientific">Halosimplex carlsbadense 2-9-1</name>
    <dbReference type="NCBI Taxonomy" id="797114"/>
    <lineage>
        <taxon>Archaea</taxon>
        <taxon>Methanobacteriati</taxon>
        <taxon>Methanobacteriota</taxon>
        <taxon>Stenosarchaea group</taxon>
        <taxon>Halobacteria</taxon>
        <taxon>Halobacteriales</taxon>
        <taxon>Haloarculaceae</taxon>
        <taxon>Halosimplex</taxon>
    </lineage>
</organism>
<protein>
    <submittedName>
        <fullName evidence="1">Uncharacterized protein</fullName>
    </submittedName>
</protein>
<dbReference type="AlphaFoldDB" id="M0CGJ3"/>
<dbReference type="EMBL" id="AOIU01000036">
    <property type="protein sequence ID" value="ELZ22400.1"/>
    <property type="molecule type" value="Genomic_DNA"/>
</dbReference>
<name>M0CGJ3_9EURY</name>
<dbReference type="Proteomes" id="UP000011626">
    <property type="component" value="Unassembled WGS sequence"/>
</dbReference>
<dbReference type="STRING" id="797114.C475_17848"/>
<dbReference type="RefSeq" id="WP_006885236.1">
    <property type="nucleotide sequence ID" value="NZ_AOIU01000036.1"/>
</dbReference>
<gene>
    <name evidence="1" type="ORF">C475_17848</name>
</gene>
<accession>M0CGJ3</accession>
<evidence type="ECO:0000313" key="2">
    <source>
        <dbReference type="Proteomes" id="UP000011626"/>
    </source>
</evidence>
<proteinExistence type="predicted"/>
<evidence type="ECO:0000313" key="1">
    <source>
        <dbReference type="EMBL" id="ELZ22400.1"/>
    </source>
</evidence>
<reference evidence="1 2" key="1">
    <citation type="journal article" date="2014" name="PLoS Genet.">
        <title>Phylogenetically driven sequencing of extremely halophilic archaea reveals strategies for static and dynamic osmo-response.</title>
        <authorList>
            <person name="Becker E.A."/>
            <person name="Seitzer P.M."/>
            <person name="Tritt A."/>
            <person name="Larsen D."/>
            <person name="Krusor M."/>
            <person name="Yao A.I."/>
            <person name="Wu D."/>
            <person name="Madern D."/>
            <person name="Eisen J.A."/>
            <person name="Darling A.E."/>
            <person name="Facciotti M.T."/>
        </authorList>
    </citation>
    <scope>NUCLEOTIDE SEQUENCE [LARGE SCALE GENOMIC DNA]</scope>
    <source>
        <strain evidence="1 2">2-9-1</strain>
    </source>
</reference>
<comment type="caution">
    <text evidence="1">The sequence shown here is derived from an EMBL/GenBank/DDBJ whole genome shotgun (WGS) entry which is preliminary data.</text>
</comment>